<dbReference type="EMBL" id="CP035108">
    <property type="protein sequence ID" value="QAR32848.1"/>
    <property type="molecule type" value="Genomic_DNA"/>
</dbReference>
<organism evidence="3 4">
    <name type="scientific">Geovibrio thiophilus</name>
    <dbReference type="NCBI Taxonomy" id="139438"/>
    <lineage>
        <taxon>Bacteria</taxon>
        <taxon>Pseudomonadati</taxon>
        <taxon>Deferribacterota</taxon>
        <taxon>Deferribacteres</taxon>
        <taxon>Deferribacterales</taxon>
        <taxon>Geovibrionaceae</taxon>
        <taxon>Geovibrio</taxon>
    </lineage>
</organism>
<dbReference type="KEGG" id="gtl:EP073_05350"/>
<feature type="domain" description="DHHA1" evidence="2">
    <location>
        <begin position="213"/>
        <end position="264"/>
    </location>
</feature>
<dbReference type="Gene3D" id="3.90.1640.10">
    <property type="entry name" value="inorganic pyrophosphatase (n-terminal core)"/>
    <property type="match status" value="1"/>
</dbReference>
<protein>
    <submittedName>
        <fullName evidence="3">Phosphoesterase</fullName>
    </submittedName>
</protein>
<evidence type="ECO:0000313" key="4">
    <source>
        <dbReference type="Proteomes" id="UP000287502"/>
    </source>
</evidence>
<evidence type="ECO:0000313" key="3">
    <source>
        <dbReference type="EMBL" id="QAR32848.1"/>
    </source>
</evidence>
<evidence type="ECO:0000259" key="1">
    <source>
        <dbReference type="Pfam" id="PF01368"/>
    </source>
</evidence>
<dbReference type="InterPro" id="IPR001667">
    <property type="entry name" value="DDH_dom"/>
</dbReference>
<name>A0A410JXQ4_9BACT</name>
<dbReference type="OrthoDB" id="2035301at2"/>
<dbReference type="PANTHER" id="PTHR42146">
    <property type="entry name" value="3',5'-CYCLIC-NUCLEOTIDE PHOSPHODIESTERASE"/>
    <property type="match status" value="1"/>
</dbReference>
<proteinExistence type="predicted"/>
<sequence length="281" mass="31562">MHLHISHNDLDGVGCGILIKKYLKNVNTLYLNYNDVDQALEEESGGYDGVIITDVSPSKRAYESMLGETEITFIDHHPTSAWLKGNHGVVHDTAKSATKLTYEWLESQGYDVSPYADFVDCVNDFDMWHMKRADSLQMNILFMKLGIDRFESRFLAVPSAEFGESEALIIEIEEDRRDRYIRNSAKSGFQFTDTKGRSAYAVFCEEYNSEVGNYITDELGVDYVVIVNAQKKKVSLRSVPEVDVSEIAVRNGGGGHKNAAGFSVDFGFGMKCLLRDMGVFE</sequence>
<dbReference type="InterPro" id="IPR003156">
    <property type="entry name" value="DHHA1_dom"/>
</dbReference>
<dbReference type="Gene3D" id="3.10.310.30">
    <property type="match status" value="1"/>
</dbReference>
<dbReference type="Pfam" id="PF01368">
    <property type="entry name" value="DHH"/>
    <property type="match status" value="1"/>
</dbReference>
<accession>A0A410JXQ4</accession>
<dbReference type="RefSeq" id="WP_128466134.1">
    <property type="nucleotide sequence ID" value="NZ_CP035108.1"/>
</dbReference>
<reference evidence="3 4" key="1">
    <citation type="submission" date="2019-01" db="EMBL/GenBank/DDBJ databases">
        <title>Geovibrio thiophilus DSM 11263, complete genome.</title>
        <authorList>
            <person name="Spring S."/>
            <person name="Bunk B."/>
            <person name="Sproer C."/>
        </authorList>
    </citation>
    <scope>NUCLEOTIDE SEQUENCE [LARGE SCALE GENOMIC DNA]</scope>
    <source>
        <strain evidence="3 4">DSM 11263</strain>
    </source>
</reference>
<gene>
    <name evidence="3" type="ORF">EP073_05350</name>
</gene>
<evidence type="ECO:0000259" key="2">
    <source>
        <dbReference type="Pfam" id="PF02272"/>
    </source>
</evidence>
<dbReference type="Proteomes" id="UP000287502">
    <property type="component" value="Chromosome"/>
</dbReference>
<feature type="domain" description="DDH" evidence="1">
    <location>
        <begin position="6"/>
        <end position="108"/>
    </location>
</feature>
<dbReference type="InterPro" id="IPR052968">
    <property type="entry name" value="Nucleotide_metab_enz"/>
</dbReference>
<dbReference type="PANTHER" id="PTHR42146:SF1">
    <property type="entry name" value="OLIGORIBONUCLEASE NRNB"/>
    <property type="match status" value="1"/>
</dbReference>
<dbReference type="AlphaFoldDB" id="A0A410JXQ4"/>
<dbReference type="Pfam" id="PF02272">
    <property type="entry name" value="DHHA1"/>
    <property type="match status" value="1"/>
</dbReference>
<dbReference type="InterPro" id="IPR038763">
    <property type="entry name" value="DHH_sf"/>
</dbReference>
<dbReference type="SUPFAM" id="SSF64182">
    <property type="entry name" value="DHH phosphoesterases"/>
    <property type="match status" value="1"/>
</dbReference>
<dbReference type="GO" id="GO:0003676">
    <property type="term" value="F:nucleic acid binding"/>
    <property type="evidence" value="ECO:0007669"/>
    <property type="project" value="InterPro"/>
</dbReference>
<keyword evidence="4" id="KW-1185">Reference proteome</keyword>